<protein>
    <submittedName>
        <fullName evidence="4">Unannotated protein</fullName>
    </submittedName>
</protein>
<dbReference type="SMART" id="SM00530">
    <property type="entry name" value="HTH_XRE"/>
    <property type="match status" value="1"/>
</dbReference>
<dbReference type="PANTHER" id="PTHR46797:SF1">
    <property type="entry name" value="METHYLPHOSPHONATE SYNTHASE"/>
    <property type="match status" value="1"/>
</dbReference>
<dbReference type="InterPro" id="IPR011051">
    <property type="entry name" value="RmlC_Cupin_sf"/>
</dbReference>
<feature type="region of interest" description="Disordered" evidence="2">
    <location>
        <begin position="1"/>
        <end position="37"/>
    </location>
</feature>
<dbReference type="Pfam" id="PF07883">
    <property type="entry name" value="Cupin_2"/>
    <property type="match status" value="1"/>
</dbReference>
<dbReference type="AlphaFoldDB" id="A0A6J7JZU3"/>
<dbReference type="CDD" id="cd02209">
    <property type="entry name" value="cupin_XRE_C"/>
    <property type="match status" value="1"/>
</dbReference>
<evidence type="ECO:0000256" key="2">
    <source>
        <dbReference type="SAM" id="MobiDB-lite"/>
    </source>
</evidence>
<dbReference type="InterPro" id="IPR001387">
    <property type="entry name" value="Cro/C1-type_HTH"/>
</dbReference>
<dbReference type="Gene3D" id="2.60.120.10">
    <property type="entry name" value="Jelly Rolls"/>
    <property type="match status" value="1"/>
</dbReference>
<sequence length="227" mass="23826">MARTVAKLTDQPTTDAAMPASRAKPKSPAKSVPHAQATVQREEIVNMIGPKIAALRKAQGLSLQQLATSSDVSAAAIHKIERSGMVPTVTTLLKIAGALGVPVGYFVAEEGPHPESVHFTKGGTGRAVYTPHEGLALTGISGSYRQFQAAAAVATMAPGADSGAKLLKHPGEELVFVLSGKVQFTVGEQELTMGPGDSLHFNGDVPHHWRNQSKKAAELLWVALRNG</sequence>
<dbReference type="CDD" id="cd00093">
    <property type="entry name" value="HTH_XRE"/>
    <property type="match status" value="1"/>
</dbReference>
<dbReference type="PROSITE" id="PS50943">
    <property type="entry name" value="HTH_CROC1"/>
    <property type="match status" value="1"/>
</dbReference>
<dbReference type="InterPro" id="IPR010982">
    <property type="entry name" value="Lambda_DNA-bd_dom_sf"/>
</dbReference>
<dbReference type="InterPro" id="IPR014710">
    <property type="entry name" value="RmlC-like_jellyroll"/>
</dbReference>
<dbReference type="Gene3D" id="1.10.260.40">
    <property type="entry name" value="lambda repressor-like DNA-binding domains"/>
    <property type="match status" value="1"/>
</dbReference>
<dbReference type="GO" id="GO:0003700">
    <property type="term" value="F:DNA-binding transcription factor activity"/>
    <property type="evidence" value="ECO:0007669"/>
    <property type="project" value="TreeGrafter"/>
</dbReference>
<evidence type="ECO:0000256" key="1">
    <source>
        <dbReference type="ARBA" id="ARBA00023125"/>
    </source>
</evidence>
<dbReference type="SUPFAM" id="SSF51182">
    <property type="entry name" value="RmlC-like cupins"/>
    <property type="match status" value="1"/>
</dbReference>
<dbReference type="Pfam" id="PF01381">
    <property type="entry name" value="HTH_3"/>
    <property type="match status" value="1"/>
</dbReference>
<evidence type="ECO:0000313" key="4">
    <source>
        <dbReference type="EMBL" id="CAB4948443.1"/>
    </source>
</evidence>
<dbReference type="EMBL" id="CAFBNE010000038">
    <property type="protein sequence ID" value="CAB4948443.1"/>
    <property type="molecule type" value="Genomic_DNA"/>
</dbReference>
<gene>
    <name evidence="4" type="ORF">UFOPK3772_01382</name>
</gene>
<feature type="domain" description="HTH cro/C1-type" evidence="3">
    <location>
        <begin position="52"/>
        <end position="106"/>
    </location>
</feature>
<reference evidence="4" key="1">
    <citation type="submission" date="2020-05" db="EMBL/GenBank/DDBJ databases">
        <authorList>
            <person name="Chiriac C."/>
            <person name="Salcher M."/>
            <person name="Ghai R."/>
            <person name="Kavagutti S V."/>
        </authorList>
    </citation>
    <scope>NUCLEOTIDE SEQUENCE</scope>
</reference>
<dbReference type="InterPro" id="IPR013096">
    <property type="entry name" value="Cupin_2"/>
</dbReference>
<dbReference type="SUPFAM" id="SSF47413">
    <property type="entry name" value="lambda repressor-like DNA-binding domains"/>
    <property type="match status" value="1"/>
</dbReference>
<keyword evidence="1" id="KW-0238">DNA-binding</keyword>
<evidence type="ECO:0000259" key="3">
    <source>
        <dbReference type="PROSITE" id="PS50943"/>
    </source>
</evidence>
<proteinExistence type="predicted"/>
<dbReference type="PANTHER" id="PTHR46797">
    <property type="entry name" value="HTH-TYPE TRANSCRIPTIONAL REGULATOR"/>
    <property type="match status" value="1"/>
</dbReference>
<organism evidence="4">
    <name type="scientific">freshwater metagenome</name>
    <dbReference type="NCBI Taxonomy" id="449393"/>
    <lineage>
        <taxon>unclassified sequences</taxon>
        <taxon>metagenomes</taxon>
        <taxon>ecological metagenomes</taxon>
    </lineage>
</organism>
<dbReference type="InterPro" id="IPR050807">
    <property type="entry name" value="TransReg_Diox_bact_type"/>
</dbReference>
<name>A0A6J7JZU3_9ZZZZ</name>
<dbReference type="GO" id="GO:0005829">
    <property type="term" value="C:cytosol"/>
    <property type="evidence" value="ECO:0007669"/>
    <property type="project" value="TreeGrafter"/>
</dbReference>
<dbReference type="GO" id="GO:0003677">
    <property type="term" value="F:DNA binding"/>
    <property type="evidence" value="ECO:0007669"/>
    <property type="project" value="UniProtKB-KW"/>
</dbReference>
<accession>A0A6J7JZU3</accession>